<dbReference type="EMBL" id="ABEU02000011">
    <property type="protein sequence ID" value="PNR45833.1"/>
    <property type="molecule type" value="Genomic_DNA"/>
</dbReference>
<dbReference type="STRING" id="3218.A0A2K1JWC6"/>
<evidence type="ECO:0000313" key="4">
    <source>
        <dbReference type="EnsemblPlants" id="Pp3c11_26050V3.1"/>
    </source>
</evidence>
<dbReference type="RefSeq" id="XP_024389309.1">
    <property type="nucleotide sequence ID" value="XM_024533541.2"/>
</dbReference>
<dbReference type="OMA" id="WLDLWSK"/>
<gene>
    <name evidence="4" type="primary">LOC112288863</name>
    <name evidence="3" type="ORF">PHYPA_015604</name>
</gene>
<evidence type="ECO:0000259" key="2">
    <source>
        <dbReference type="PROSITE" id="PS50076"/>
    </source>
</evidence>
<feature type="region of interest" description="Disordered" evidence="1">
    <location>
        <begin position="200"/>
        <end position="220"/>
    </location>
</feature>
<dbReference type="PANTHER" id="PTHR44916:SF1">
    <property type="entry name" value="CHAPERONE DNAJ-DOMAIN SUPERFAMILY PROTEIN-RELATED"/>
    <property type="match status" value="1"/>
</dbReference>
<dbReference type="InterPro" id="IPR001623">
    <property type="entry name" value="DnaJ_domain"/>
</dbReference>
<feature type="domain" description="J" evidence="2">
    <location>
        <begin position="28"/>
        <end position="93"/>
    </location>
</feature>
<dbReference type="GeneID" id="112288863"/>
<keyword evidence="5" id="KW-1185">Reference proteome</keyword>
<sequence length="308" mass="34756">MDRKKRVRDEDEDDMAAKKEPQPSESRSLYEVLGVSPNATHNEIRRAYHKSALRLHPDKNPDDEDAKEKFQQLQRVMAILSDPEKRELYDQTGSLDAADMDGDAVKSLYKFLRTLFKQVTEEDIDSFSASYRGSKEEEKDLIALYSKCKGDFRKVFNQMMCSDPQVDSHRFMDIIDAAVSSGELKEFKAYRKWAAEVAKTPRHPNPLGPSTKKKKNGDSTSELAALINHRGQKQMDSLAAALEAKYGKKGRGEKCGKPSKAIEEPSEEEFLAAQQRVMKKAGNAGKSVEGPTEEEPTGPQKRVKKSRR</sequence>
<dbReference type="Proteomes" id="UP000006727">
    <property type="component" value="Chromosome 11"/>
</dbReference>
<dbReference type="EnsemblPlants" id="Pp3c11_26050V3.1">
    <property type="protein sequence ID" value="Pp3c11_26050V3.1"/>
    <property type="gene ID" value="Pp3c11_26050"/>
</dbReference>
<dbReference type="PROSITE" id="PS50076">
    <property type="entry name" value="DNAJ_2"/>
    <property type="match status" value="1"/>
</dbReference>
<protein>
    <recommendedName>
        <fullName evidence="2">J domain-containing protein</fullName>
    </recommendedName>
</protein>
<proteinExistence type="predicted"/>
<dbReference type="InterPro" id="IPR042977">
    <property type="entry name" value="AtJ6-like"/>
</dbReference>
<evidence type="ECO:0000256" key="1">
    <source>
        <dbReference type="SAM" id="MobiDB-lite"/>
    </source>
</evidence>
<reference evidence="4" key="3">
    <citation type="submission" date="2020-12" db="UniProtKB">
        <authorList>
            <consortium name="EnsemblPlants"/>
        </authorList>
    </citation>
    <scope>IDENTIFICATION</scope>
</reference>
<dbReference type="PRINTS" id="PR00625">
    <property type="entry name" value="JDOMAIN"/>
</dbReference>
<feature type="region of interest" description="Disordered" evidence="1">
    <location>
        <begin position="1"/>
        <end position="29"/>
    </location>
</feature>
<dbReference type="Gene3D" id="1.10.287.110">
    <property type="entry name" value="DnaJ domain"/>
    <property type="match status" value="1"/>
</dbReference>
<evidence type="ECO:0000313" key="3">
    <source>
        <dbReference type="EMBL" id="PNR45833.1"/>
    </source>
</evidence>
<dbReference type="InterPro" id="IPR036869">
    <property type="entry name" value="J_dom_sf"/>
</dbReference>
<accession>A0A2K1JWC6</accession>
<feature type="region of interest" description="Disordered" evidence="1">
    <location>
        <begin position="246"/>
        <end position="308"/>
    </location>
</feature>
<dbReference type="OrthoDB" id="445556at2759"/>
<dbReference type="AlphaFoldDB" id="A0A2K1JWC6"/>
<evidence type="ECO:0000313" key="5">
    <source>
        <dbReference type="Proteomes" id="UP000006727"/>
    </source>
</evidence>
<dbReference type="PaxDb" id="3218-PP1S138_25V6.1"/>
<organism evidence="3">
    <name type="scientific">Physcomitrium patens</name>
    <name type="common">Spreading-leaved earth moss</name>
    <name type="synonym">Physcomitrella patens</name>
    <dbReference type="NCBI Taxonomy" id="3218"/>
    <lineage>
        <taxon>Eukaryota</taxon>
        <taxon>Viridiplantae</taxon>
        <taxon>Streptophyta</taxon>
        <taxon>Embryophyta</taxon>
        <taxon>Bryophyta</taxon>
        <taxon>Bryophytina</taxon>
        <taxon>Bryopsida</taxon>
        <taxon>Funariidae</taxon>
        <taxon>Funariales</taxon>
        <taxon>Funariaceae</taxon>
        <taxon>Physcomitrium</taxon>
    </lineage>
</organism>
<feature type="compositionally biased region" description="Basic and acidic residues" evidence="1">
    <location>
        <begin position="250"/>
        <end position="263"/>
    </location>
</feature>
<reference evidence="3 5" key="2">
    <citation type="journal article" date="2018" name="Plant J.">
        <title>The Physcomitrella patens chromosome-scale assembly reveals moss genome structure and evolution.</title>
        <authorList>
            <person name="Lang D."/>
            <person name="Ullrich K.K."/>
            <person name="Murat F."/>
            <person name="Fuchs J."/>
            <person name="Jenkins J."/>
            <person name="Haas F.B."/>
            <person name="Piednoel M."/>
            <person name="Gundlach H."/>
            <person name="Van Bel M."/>
            <person name="Meyberg R."/>
            <person name="Vives C."/>
            <person name="Morata J."/>
            <person name="Symeonidi A."/>
            <person name="Hiss M."/>
            <person name="Muchero W."/>
            <person name="Kamisugi Y."/>
            <person name="Saleh O."/>
            <person name="Blanc G."/>
            <person name="Decker E.L."/>
            <person name="van Gessel N."/>
            <person name="Grimwood J."/>
            <person name="Hayes R.D."/>
            <person name="Graham S.W."/>
            <person name="Gunter L.E."/>
            <person name="McDaniel S.F."/>
            <person name="Hoernstein S.N.W."/>
            <person name="Larsson A."/>
            <person name="Li F.W."/>
            <person name="Perroud P.F."/>
            <person name="Phillips J."/>
            <person name="Ranjan P."/>
            <person name="Rokshar D.S."/>
            <person name="Rothfels C.J."/>
            <person name="Schneider L."/>
            <person name="Shu S."/>
            <person name="Stevenson D.W."/>
            <person name="Thummler F."/>
            <person name="Tillich M."/>
            <person name="Villarreal Aguilar J.C."/>
            <person name="Widiez T."/>
            <person name="Wong G.K."/>
            <person name="Wymore A."/>
            <person name="Zhang Y."/>
            <person name="Zimmer A.D."/>
            <person name="Quatrano R.S."/>
            <person name="Mayer K.F.X."/>
            <person name="Goodstein D."/>
            <person name="Casacuberta J.M."/>
            <person name="Vandepoele K."/>
            <person name="Reski R."/>
            <person name="Cuming A.C."/>
            <person name="Tuskan G.A."/>
            <person name="Maumus F."/>
            <person name="Salse J."/>
            <person name="Schmutz J."/>
            <person name="Rensing S.A."/>
        </authorList>
    </citation>
    <scope>NUCLEOTIDE SEQUENCE [LARGE SCALE GENOMIC DNA]</scope>
    <source>
        <strain evidence="4 5">cv. Gransden 2004</strain>
    </source>
</reference>
<name>A0A2K1JWC6_PHYPA</name>
<dbReference type="SMART" id="SM00271">
    <property type="entry name" value="DnaJ"/>
    <property type="match status" value="1"/>
</dbReference>
<dbReference type="Gramene" id="Pp3c11_26050V3.1">
    <property type="protein sequence ID" value="Pp3c11_26050V3.1"/>
    <property type="gene ID" value="Pp3c11_26050"/>
</dbReference>
<dbReference type="InterPro" id="IPR056453">
    <property type="entry name" value="HTH_DNAJC9"/>
</dbReference>
<feature type="compositionally biased region" description="Basic and acidic residues" evidence="1">
    <location>
        <begin position="1"/>
        <end position="22"/>
    </location>
</feature>
<dbReference type="Gramene" id="Pp3c11_26050V3.2">
    <property type="protein sequence ID" value="Pp3c11_26050V3.2"/>
    <property type="gene ID" value="Pp3c11_26050"/>
</dbReference>
<dbReference type="CDD" id="cd06257">
    <property type="entry name" value="DnaJ"/>
    <property type="match status" value="1"/>
</dbReference>
<dbReference type="Pfam" id="PF23302">
    <property type="entry name" value="HTH_DNAJC9"/>
    <property type="match status" value="1"/>
</dbReference>
<dbReference type="EnsemblPlants" id="Pp3c11_26050V3.2">
    <property type="protein sequence ID" value="Pp3c11_26050V3.2"/>
    <property type="gene ID" value="Pp3c11_26050"/>
</dbReference>
<dbReference type="Pfam" id="PF00226">
    <property type="entry name" value="DnaJ"/>
    <property type="match status" value="1"/>
</dbReference>
<dbReference type="PANTHER" id="PTHR44916">
    <property type="entry name" value="CHAPERONE DNAJ-DOMAIN SUPERFAMILY PROTEIN-RELATED"/>
    <property type="match status" value="1"/>
</dbReference>
<dbReference type="SUPFAM" id="SSF46565">
    <property type="entry name" value="Chaperone J-domain"/>
    <property type="match status" value="1"/>
</dbReference>
<reference evidence="3 5" key="1">
    <citation type="journal article" date="2008" name="Science">
        <title>The Physcomitrella genome reveals evolutionary insights into the conquest of land by plants.</title>
        <authorList>
            <person name="Rensing S."/>
            <person name="Lang D."/>
            <person name="Zimmer A."/>
            <person name="Terry A."/>
            <person name="Salamov A."/>
            <person name="Shapiro H."/>
            <person name="Nishiyama T."/>
            <person name="Perroud P.-F."/>
            <person name="Lindquist E."/>
            <person name="Kamisugi Y."/>
            <person name="Tanahashi T."/>
            <person name="Sakakibara K."/>
            <person name="Fujita T."/>
            <person name="Oishi K."/>
            <person name="Shin-I T."/>
            <person name="Kuroki Y."/>
            <person name="Toyoda A."/>
            <person name="Suzuki Y."/>
            <person name="Hashimoto A."/>
            <person name="Yamaguchi K."/>
            <person name="Sugano A."/>
            <person name="Kohara Y."/>
            <person name="Fujiyama A."/>
            <person name="Anterola A."/>
            <person name="Aoki S."/>
            <person name="Ashton N."/>
            <person name="Barbazuk W.B."/>
            <person name="Barker E."/>
            <person name="Bennetzen J."/>
            <person name="Bezanilla M."/>
            <person name="Blankenship R."/>
            <person name="Cho S.H."/>
            <person name="Dutcher S."/>
            <person name="Estelle M."/>
            <person name="Fawcett J.A."/>
            <person name="Gundlach H."/>
            <person name="Hanada K."/>
            <person name="Heyl A."/>
            <person name="Hicks K.A."/>
            <person name="Hugh J."/>
            <person name="Lohr M."/>
            <person name="Mayer K."/>
            <person name="Melkozernov A."/>
            <person name="Murata T."/>
            <person name="Nelson D."/>
            <person name="Pils B."/>
            <person name="Prigge M."/>
            <person name="Reiss B."/>
            <person name="Renner T."/>
            <person name="Rombauts S."/>
            <person name="Rushton P."/>
            <person name="Sanderfoot A."/>
            <person name="Schween G."/>
            <person name="Shiu S.-H."/>
            <person name="Stueber K."/>
            <person name="Theodoulou F.L."/>
            <person name="Tu H."/>
            <person name="Van de Peer Y."/>
            <person name="Verrier P.J."/>
            <person name="Waters E."/>
            <person name="Wood A."/>
            <person name="Yang L."/>
            <person name="Cove D."/>
            <person name="Cuming A."/>
            <person name="Hasebe M."/>
            <person name="Lucas S."/>
            <person name="Mishler D.B."/>
            <person name="Reski R."/>
            <person name="Grigoriev I."/>
            <person name="Quatrano R.S."/>
            <person name="Boore J.L."/>
        </authorList>
    </citation>
    <scope>NUCLEOTIDE SEQUENCE [LARGE SCALE GENOMIC DNA]</scope>
    <source>
        <strain evidence="4 5">cv. Gransden 2004</strain>
    </source>
</reference>